<dbReference type="PROSITE" id="PS50937">
    <property type="entry name" value="HTH_MERR_2"/>
    <property type="match status" value="1"/>
</dbReference>
<protein>
    <submittedName>
        <fullName evidence="2">Unannotated protein</fullName>
    </submittedName>
</protein>
<evidence type="ECO:0000313" key="2">
    <source>
        <dbReference type="EMBL" id="CAB4631691.1"/>
    </source>
</evidence>
<sequence length="177" mass="19663">MEIQSLCDTVNQLIVSEGIEIENGRTSSLVTPRNIRYYCTIGLMPSPKRFDSKSTYDDSHVEAVMTIKRSQMAGMSLKEIKAQQQPEDALPAFSEVASLKTFASLSLNSEFSDPSIEVYLPRFSLPSSEREIGWTVKIGKCQLNGFGLPPDDDLLDEIESILGTISQPRNVKKGRTD</sequence>
<organism evidence="2">
    <name type="scientific">freshwater metagenome</name>
    <dbReference type="NCBI Taxonomy" id="449393"/>
    <lineage>
        <taxon>unclassified sequences</taxon>
        <taxon>metagenomes</taxon>
        <taxon>ecological metagenomes</taxon>
    </lineage>
</organism>
<dbReference type="Pfam" id="PF13411">
    <property type="entry name" value="MerR_1"/>
    <property type="match status" value="1"/>
</dbReference>
<dbReference type="AlphaFoldDB" id="A0A6J6J486"/>
<dbReference type="Gene3D" id="1.10.1660.10">
    <property type="match status" value="1"/>
</dbReference>
<accession>A0A6J6J486</accession>
<proteinExistence type="predicted"/>
<name>A0A6J6J486_9ZZZZ</name>
<dbReference type="SMART" id="SM00422">
    <property type="entry name" value="HTH_MERR"/>
    <property type="match status" value="1"/>
</dbReference>
<reference evidence="2" key="1">
    <citation type="submission" date="2020-05" db="EMBL/GenBank/DDBJ databases">
        <authorList>
            <person name="Chiriac C."/>
            <person name="Salcher M."/>
            <person name="Ghai R."/>
            <person name="Kavagutti S V."/>
        </authorList>
    </citation>
    <scope>NUCLEOTIDE SEQUENCE</scope>
</reference>
<dbReference type="EMBL" id="CAEZVQ010000028">
    <property type="protein sequence ID" value="CAB4631691.1"/>
    <property type="molecule type" value="Genomic_DNA"/>
</dbReference>
<dbReference type="GO" id="GO:0003677">
    <property type="term" value="F:DNA binding"/>
    <property type="evidence" value="ECO:0007669"/>
    <property type="project" value="InterPro"/>
</dbReference>
<dbReference type="SUPFAM" id="SSF46955">
    <property type="entry name" value="Putative DNA-binding domain"/>
    <property type="match status" value="1"/>
</dbReference>
<feature type="domain" description="HTH merR-type" evidence="1">
    <location>
        <begin position="30"/>
        <end position="86"/>
    </location>
</feature>
<evidence type="ECO:0000259" key="1">
    <source>
        <dbReference type="PROSITE" id="PS50937"/>
    </source>
</evidence>
<dbReference type="GO" id="GO:0006355">
    <property type="term" value="P:regulation of DNA-templated transcription"/>
    <property type="evidence" value="ECO:0007669"/>
    <property type="project" value="InterPro"/>
</dbReference>
<dbReference type="InterPro" id="IPR000551">
    <property type="entry name" value="MerR-type_HTH_dom"/>
</dbReference>
<dbReference type="InterPro" id="IPR009061">
    <property type="entry name" value="DNA-bd_dom_put_sf"/>
</dbReference>
<gene>
    <name evidence="2" type="ORF">UFOPK2086_00371</name>
</gene>